<reference evidence="3" key="2">
    <citation type="submission" date="2017-02" db="UniProtKB">
        <authorList>
            <consortium name="WormBaseParasite"/>
        </authorList>
    </citation>
    <scope>IDENTIFICATION</scope>
</reference>
<evidence type="ECO:0000313" key="3">
    <source>
        <dbReference type="WBParaSite" id="ACAC_0001378201-mRNA-1"/>
    </source>
</evidence>
<accession>A0A0K0DPU3</accession>
<keyword evidence="2" id="KW-1185">Reference proteome</keyword>
<dbReference type="AlphaFoldDB" id="A0A0K0DPU3"/>
<evidence type="ECO:0000256" key="1">
    <source>
        <dbReference type="SAM" id="MobiDB-lite"/>
    </source>
</evidence>
<name>A0A0K0DPU3_ANGCA</name>
<sequence length="140" mass="16466">MQNVHYQCNWPGNNFAFAVEQCSLDKEEEEEQVERVEQAEKEEREEHEEQEASKLFTLRKKMSSLSSWQKRSLETDVCELLSPFGLFFGHSWEERFRKHQNLRVTGFVDSEVEGGIAGNSMSRLSPLSLLSRYERPLFLF</sequence>
<evidence type="ECO:0000313" key="2">
    <source>
        <dbReference type="Proteomes" id="UP000035642"/>
    </source>
</evidence>
<dbReference type="Proteomes" id="UP000035642">
    <property type="component" value="Unassembled WGS sequence"/>
</dbReference>
<dbReference type="WBParaSite" id="ACAC_0001378201-mRNA-1">
    <property type="protein sequence ID" value="ACAC_0001378201-mRNA-1"/>
    <property type="gene ID" value="ACAC_0001378201"/>
</dbReference>
<feature type="region of interest" description="Disordered" evidence="1">
    <location>
        <begin position="28"/>
        <end position="53"/>
    </location>
</feature>
<reference evidence="2" key="1">
    <citation type="submission" date="2012-09" db="EMBL/GenBank/DDBJ databases">
        <authorList>
            <person name="Martin A.A."/>
        </authorList>
    </citation>
    <scope>NUCLEOTIDE SEQUENCE</scope>
</reference>
<organism evidence="2 3">
    <name type="scientific">Angiostrongylus cantonensis</name>
    <name type="common">Rat lungworm</name>
    <dbReference type="NCBI Taxonomy" id="6313"/>
    <lineage>
        <taxon>Eukaryota</taxon>
        <taxon>Metazoa</taxon>
        <taxon>Ecdysozoa</taxon>
        <taxon>Nematoda</taxon>
        <taxon>Chromadorea</taxon>
        <taxon>Rhabditida</taxon>
        <taxon>Rhabditina</taxon>
        <taxon>Rhabditomorpha</taxon>
        <taxon>Strongyloidea</taxon>
        <taxon>Metastrongylidae</taxon>
        <taxon>Angiostrongylus</taxon>
    </lineage>
</organism>
<feature type="compositionally biased region" description="Basic and acidic residues" evidence="1">
    <location>
        <begin position="33"/>
        <end position="44"/>
    </location>
</feature>
<proteinExistence type="predicted"/>
<protein>
    <submittedName>
        <fullName evidence="3">Uncharacterized protein</fullName>
    </submittedName>
</protein>